<reference evidence="1 2" key="1">
    <citation type="submission" date="2016-10" db="EMBL/GenBank/DDBJ databases">
        <authorList>
            <person name="Varghese N."/>
            <person name="Submissions S."/>
        </authorList>
    </citation>
    <scope>NUCLEOTIDE SEQUENCE [LARGE SCALE GENOMIC DNA]</scope>
    <source>
        <strain evidence="1 2">DSM 26672</strain>
    </source>
</reference>
<protein>
    <submittedName>
        <fullName evidence="1">Uncharacterized protein</fullName>
    </submittedName>
</protein>
<name>A0ABY0NYV8_9HYPH</name>
<dbReference type="EMBL" id="FNBZ01000003">
    <property type="protein sequence ID" value="SDG33165.1"/>
    <property type="molecule type" value="Genomic_DNA"/>
</dbReference>
<comment type="caution">
    <text evidence="1">The sequence shown here is derived from an EMBL/GenBank/DDBJ whole genome shotgun (WGS) entry which is preliminary data.</text>
</comment>
<sequence>MMFSIPRKSFGGPLQFLVGRDVEGHWLAVETHGRGGGIFCDRSAALRYAVFETGHRARAVRMTAKTLSLL</sequence>
<evidence type="ECO:0000313" key="2">
    <source>
        <dbReference type="Proteomes" id="UP000199468"/>
    </source>
</evidence>
<accession>A0ABY0NYV8</accession>
<keyword evidence="2" id="KW-1185">Reference proteome</keyword>
<dbReference type="Proteomes" id="UP000199468">
    <property type="component" value="Unassembled WGS sequence"/>
</dbReference>
<evidence type="ECO:0000313" key="1">
    <source>
        <dbReference type="EMBL" id="SDG33165.1"/>
    </source>
</evidence>
<organism evidence="1 2">
    <name type="scientific">Bosea robiniae</name>
    <dbReference type="NCBI Taxonomy" id="1036780"/>
    <lineage>
        <taxon>Bacteria</taxon>
        <taxon>Pseudomonadati</taxon>
        <taxon>Pseudomonadota</taxon>
        <taxon>Alphaproteobacteria</taxon>
        <taxon>Hyphomicrobiales</taxon>
        <taxon>Boseaceae</taxon>
        <taxon>Bosea</taxon>
    </lineage>
</organism>
<gene>
    <name evidence="1" type="ORF">SAMN05421844_103551</name>
</gene>
<proteinExistence type="predicted"/>